<dbReference type="Pfam" id="PF07729">
    <property type="entry name" value="FCD"/>
    <property type="match status" value="1"/>
</dbReference>
<evidence type="ECO:0000259" key="4">
    <source>
        <dbReference type="PROSITE" id="PS50949"/>
    </source>
</evidence>
<dbReference type="CDD" id="cd07377">
    <property type="entry name" value="WHTH_GntR"/>
    <property type="match status" value="1"/>
</dbReference>
<dbReference type="InterPro" id="IPR000524">
    <property type="entry name" value="Tscrpt_reg_HTH_GntR"/>
</dbReference>
<dbReference type="SMART" id="SM00345">
    <property type="entry name" value="HTH_GNTR"/>
    <property type="match status" value="1"/>
</dbReference>
<dbReference type="SMART" id="SM00895">
    <property type="entry name" value="FCD"/>
    <property type="match status" value="1"/>
</dbReference>
<dbReference type="PANTHER" id="PTHR43537">
    <property type="entry name" value="TRANSCRIPTIONAL REGULATOR, GNTR FAMILY"/>
    <property type="match status" value="1"/>
</dbReference>
<keyword evidence="6" id="KW-1185">Reference proteome</keyword>
<dbReference type="SUPFAM" id="SSF46785">
    <property type="entry name" value="Winged helix' DNA-binding domain"/>
    <property type="match status" value="1"/>
</dbReference>
<dbReference type="GO" id="GO:0003677">
    <property type="term" value="F:DNA binding"/>
    <property type="evidence" value="ECO:0007669"/>
    <property type="project" value="UniProtKB-KW"/>
</dbReference>
<dbReference type="InterPro" id="IPR008920">
    <property type="entry name" value="TF_FadR/GntR_C"/>
</dbReference>
<dbReference type="SUPFAM" id="SSF48008">
    <property type="entry name" value="GntR ligand-binding domain-like"/>
    <property type="match status" value="1"/>
</dbReference>
<dbReference type="InterPro" id="IPR036390">
    <property type="entry name" value="WH_DNA-bd_sf"/>
</dbReference>
<keyword evidence="3" id="KW-0804">Transcription</keyword>
<name>A0A1I4X1C7_9GAMM</name>
<dbReference type="InterPro" id="IPR011711">
    <property type="entry name" value="GntR_C"/>
</dbReference>
<dbReference type="Proteomes" id="UP000198968">
    <property type="component" value="Unassembled WGS sequence"/>
</dbReference>
<dbReference type="PRINTS" id="PR00035">
    <property type="entry name" value="HTHGNTR"/>
</dbReference>
<dbReference type="OrthoDB" id="9788098at2"/>
<organism evidence="5 6">
    <name type="scientific">Candidatus Pantoea varia</name>
    <dbReference type="NCBI Taxonomy" id="1881036"/>
    <lineage>
        <taxon>Bacteria</taxon>
        <taxon>Pseudomonadati</taxon>
        <taxon>Pseudomonadota</taxon>
        <taxon>Gammaproteobacteria</taxon>
        <taxon>Enterobacterales</taxon>
        <taxon>Erwiniaceae</taxon>
        <taxon>Pantoea</taxon>
    </lineage>
</organism>
<dbReference type="GO" id="GO:0003700">
    <property type="term" value="F:DNA-binding transcription factor activity"/>
    <property type="evidence" value="ECO:0007669"/>
    <property type="project" value="InterPro"/>
</dbReference>
<keyword evidence="2 5" id="KW-0238">DNA-binding</keyword>
<dbReference type="Gene3D" id="1.10.10.10">
    <property type="entry name" value="Winged helix-like DNA-binding domain superfamily/Winged helix DNA-binding domain"/>
    <property type="match status" value="1"/>
</dbReference>
<sequence>MSIAYTITTSEPVNQQIYRYLRKDIVTCAIQPGSLLSEKEVSARFNVSRQPVREAFIKLAEAGLVQVLPQRGTFVRKISAKRVADGRFIREAVEVSVVRRAAMEITDPALMALEHNLQLQRMAAERHDSQGFLTLDDEFHRLIAESIDCKLAWETVENIKAAMDRVRFLTLSEVSPPEKLIDQHEEIFAALKHHDADAAEAAMRRHLQEMIFSITPIAERNSAWFEAP</sequence>
<dbReference type="Gene3D" id="1.20.120.530">
    <property type="entry name" value="GntR ligand-binding domain-like"/>
    <property type="match status" value="1"/>
</dbReference>
<reference evidence="6" key="1">
    <citation type="submission" date="2016-10" db="EMBL/GenBank/DDBJ databases">
        <authorList>
            <person name="Varghese N."/>
            <person name="Submissions S."/>
        </authorList>
    </citation>
    <scope>NUCLEOTIDE SEQUENCE [LARGE SCALE GENOMIC DNA]</scope>
    <source>
        <strain evidence="6">OV426</strain>
    </source>
</reference>
<dbReference type="EMBL" id="FOVG01000001">
    <property type="protein sequence ID" value="SFN19422.1"/>
    <property type="molecule type" value="Genomic_DNA"/>
</dbReference>
<evidence type="ECO:0000256" key="3">
    <source>
        <dbReference type="ARBA" id="ARBA00023163"/>
    </source>
</evidence>
<proteinExistence type="predicted"/>
<dbReference type="RefSeq" id="WP_090959492.1">
    <property type="nucleotide sequence ID" value="NZ_FOVG01000001.1"/>
</dbReference>
<dbReference type="InterPro" id="IPR036388">
    <property type="entry name" value="WH-like_DNA-bd_sf"/>
</dbReference>
<keyword evidence="1" id="KW-0805">Transcription regulation</keyword>
<evidence type="ECO:0000256" key="2">
    <source>
        <dbReference type="ARBA" id="ARBA00023125"/>
    </source>
</evidence>
<dbReference type="PANTHER" id="PTHR43537:SF6">
    <property type="entry name" value="HTH-TYPE TRANSCRIPTIONAL REPRESSOR RSPR"/>
    <property type="match status" value="1"/>
</dbReference>
<evidence type="ECO:0000313" key="6">
    <source>
        <dbReference type="Proteomes" id="UP000198968"/>
    </source>
</evidence>
<evidence type="ECO:0000313" key="5">
    <source>
        <dbReference type="EMBL" id="SFN19422.1"/>
    </source>
</evidence>
<evidence type="ECO:0000256" key="1">
    <source>
        <dbReference type="ARBA" id="ARBA00023015"/>
    </source>
</evidence>
<dbReference type="Pfam" id="PF00392">
    <property type="entry name" value="GntR"/>
    <property type="match status" value="1"/>
</dbReference>
<gene>
    <name evidence="5" type="ORF">SAMN05428971_0453</name>
</gene>
<accession>A0A1I4X1C7</accession>
<dbReference type="PROSITE" id="PS50949">
    <property type="entry name" value="HTH_GNTR"/>
    <property type="match status" value="1"/>
</dbReference>
<protein>
    <submittedName>
        <fullName evidence="5">DNA-binding transcriptional regulator, GntR family</fullName>
    </submittedName>
</protein>
<dbReference type="AlphaFoldDB" id="A0A1I4X1C7"/>
<feature type="domain" description="HTH gntR-type" evidence="4">
    <location>
        <begin position="11"/>
        <end position="78"/>
    </location>
</feature>